<name>A0A2T7A746_TUBBO</name>
<reference evidence="2 3" key="1">
    <citation type="submission" date="2017-04" db="EMBL/GenBank/DDBJ databases">
        <title>Draft genome sequence of Tuber borchii Vittad., a whitish edible truffle.</title>
        <authorList>
            <consortium name="DOE Joint Genome Institute"/>
            <person name="Murat C."/>
            <person name="Kuo A."/>
            <person name="Barry K.W."/>
            <person name="Clum A."/>
            <person name="Dockter R.B."/>
            <person name="Fauchery L."/>
            <person name="Iotti M."/>
            <person name="Kohler A."/>
            <person name="Labutti K."/>
            <person name="Lindquist E.A."/>
            <person name="Lipzen A."/>
            <person name="Ohm R.A."/>
            <person name="Wang M."/>
            <person name="Grigoriev I.V."/>
            <person name="Zambonelli A."/>
            <person name="Martin F.M."/>
        </authorList>
    </citation>
    <scope>NUCLEOTIDE SEQUENCE [LARGE SCALE GENOMIC DNA]</scope>
    <source>
        <strain evidence="2 3">Tbo3840</strain>
    </source>
</reference>
<dbReference type="Proteomes" id="UP000244722">
    <property type="component" value="Unassembled WGS sequence"/>
</dbReference>
<protein>
    <submittedName>
        <fullName evidence="2">Uncharacterized protein</fullName>
    </submittedName>
</protein>
<sequence length="163" mass="17230">MVKFRAMVTQSETREDNNPREDNTTDIETQAGSLSPAPTSSLFFLALLSPPTSPPASPSAPSPPAPAPPLANNPPTPPADGQLPYLCLPRPISNPTCAPKTPRSNLPPQITNSKLVTPKTSSPSSPYSSYPLLTASGAPTTPKFSKALWADSRYHCDKHATIS</sequence>
<evidence type="ECO:0000256" key="1">
    <source>
        <dbReference type="SAM" id="MobiDB-lite"/>
    </source>
</evidence>
<dbReference type="AlphaFoldDB" id="A0A2T7A746"/>
<organism evidence="2 3">
    <name type="scientific">Tuber borchii</name>
    <name type="common">White truffle</name>
    <dbReference type="NCBI Taxonomy" id="42251"/>
    <lineage>
        <taxon>Eukaryota</taxon>
        <taxon>Fungi</taxon>
        <taxon>Dikarya</taxon>
        <taxon>Ascomycota</taxon>
        <taxon>Pezizomycotina</taxon>
        <taxon>Pezizomycetes</taxon>
        <taxon>Pezizales</taxon>
        <taxon>Tuberaceae</taxon>
        <taxon>Tuber</taxon>
    </lineage>
</organism>
<gene>
    <name evidence="2" type="ORF">B9Z19DRAFT_1072041</name>
</gene>
<accession>A0A2T7A746</accession>
<comment type="caution">
    <text evidence="2">The sequence shown here is derived from an EMBL/GenBank/DDBJ whole genome shotgun (WGS) entry which is preliminary data.</text>
</comment>
<proteinExistence type="predicted"/>
<feature type="region of interest" description="Disordered" evidence="1">
    <location>
        <begin position="1"/>
        <end position="127"/>
    </location>
</feature>
<evidence type="ECO:0000313" key="2">
    <source>
        <dbReference type="EMBL" id="PUU83547.1"/>
    </source>
</evidence>
<feature type="compositionally biased region" description="Low complexity" evidence="1">
    <location>
        <begin position="37"/>
        <end position="50"/>
    </location>
</feature>
<feature type="compositionally biased region" description="Pro residues" evidence="1">
    <location>
        <begin position="51"/>
        <end position="78"/>
    </location>
</feature>
<dbReference type="EMBL" id="NESQ01000009">
    <property type="protein sequence ID" value="PUU83547.1"/>
    <property type="molecule type" value="Genomic_DNA"/>
</dbReference>
<keyword evidence="3" id="KW-1185">Reference proteome</keyword>
<feature type="compositionally biased region" description="Basic and acidic residues" evidence="1">
    <location>
        <begin position="12"/>
        <end position="23"/>
    </location>
</feature>
<feature type="compositionally biased region" description="Polar residues" evidence="1">
    <location>
        <begin position="102"/>
        <end position="112"/>
    </location>
</feature>
<feature type="compositionally biased region" description="Low complexity" evidence="1">
    <location>
        <begin position="113"/>
        <end position="127"/>
    </location>
</feature>
<evidence type="ECO:0000313" key="3">
    <source>
        <dbReference type="Proteomes" id="UP000244722"/>
    </source>
</evidence>